<name>A0A378YMF9_9BURK</name>
<evidence type="ECO:0000313" key="3">
    <source>
        <dbReference type="Proteomes" id="UP000254573"/>
    </source>
</evidence>
<dbReference type="Pfam" id="PF02517">
    <property type="entry name" value="Rce1-like"/>
    <property type="match status" value="1"/>
</dbReference>
<organism evidence="2 3">
    <name type="scientific">Pandoraea pnomenusa</name>
    <dbReference type="NCBI Taxonomy" id="93220"/>
    <lineage>
        <taxon>Bacteria</taxon>
        <taxon>Pseudomonadati</taxon>
        <taxon>Pseudomonadota</taxon>
        <taxon>Betaproteobacteria</taxon>
        <taxon>Burkholderiales</taxon>
        <taxon>Burkholderiaceae</taxon>
        <taxon>Pandoraea</taxon>
    </lineage>
</organism>
<evidence type="ECO:0000259" key="1">
    <source>
        <dbReference type="Pfam" id="PF02517"/>
    </source>
</evidence>
<keyword evidence="2" id="KW-0645">Protease</keyword>
<sequence>MKARPGEYCFPNLLEAFFVVIALYFVEMITDAIIVQLSYVVGIRPMAAYSIGRVLAYGVVFCVVLHHSKLSYRALFQGGRGSIRATVGLFTLPIALLTPGLLLVITVIGTGLEKLFPMGGWLQSSADVYAKGGLGAFAMVCLIAPFVEEMLYRGIILRSFLRQYPAGTAIAHSAAVFGLAHLNVYQFVVALIIGLIIGKMYERTRSLVPGILLHMFYNTSVVALTMHLPSDETTPSVFDLPAIAWLLALASGGAGAFMLYKLLAATPPTRANTARLADD</sequence>
<dbReference type="OrthoDB" id="158986at2"/>
<proteinExistence type="predicted"/>
<accession>A0A378YMF9</accession>
<keyword evidence="2" id="KW-0378">Hydrolase</keyword>
<gene>
    <name evidence="2" type="ORF">NCTC13160_02035</name>
</gene>
<dbReference type="GO" id="GO:0004175">
    <property type="term" value="F:endopeptidase activity"/>
    <property type="evidence" value="ECO:0007669"/>
    <property type="project" value="UniProtKB-ARBA"/>
</dbReference>
<dbReference type="RefSeq" id="WP_023594317.1">
    <property type="nucleotide sequence ID" value="NZ_CP015371.1"/>
</dbReference>
<dbReference type="InterPro" id="IPR003675">
    <property type="entry name" value="Rce1/LyrA-like_dom"/>
</dbReference>
<dbReference type="GO" id="GO:0006508">
    <property type="term" value="P:proteolysis"/>
    <property type="evidence" value="ECO:0007669"/>
    <property type="project" value="UniProtKB-KW"/>
</dbReference>
<dbReference type="GO" id="GO:0080120">
    <property type="term" value="P:CAAX-box protein maturation"/>
    <property type="evidence" value="ECO:0007669"/>
    <property type="project" value="UniProtKB-ARBA"/>
</dbReference>
<dbReference type="KEGG" id="ppnm:LV28_10380"/>
<dbReference type="STRING" id="93220.A6P55_07690"/>
<evidence type="ECO:0000313" key="2">
    <source>
        <dbReference type="EMBL" id="SUA77599.1"/>
    </source>
</evidence>
<dbReference type="Proteomes" id="UP000254573">
    <property type="component" value="Unassembled WGS sequence"/>
</dbReference>
<protein>
    <submittedName>
        <fullName evidence="2">CAAX amino terminal protease self- immunity</fullName>
    </submittedName>
</protein>
<dbReference type="AlphaFoldDB" id="A0A378YMF9"/>
<feature type="domain" description="CAAX prenyl protease 2/Lysostaphin resistance protein A-like" evidence="1">
    <location>
        <begin position="135"/>
        <end position="219"/>
    </location>
</feature>
<dbReference type="EMBL" id="UGSG01000001">
    <property type="protein sequence ID" value="SUA77599.1"/>
    <property type="molecule type" value="Genomic_DNA"/>
</dbReference>
<reference evidence="2 3" key="1">
    <citation type="submission" date="2018-06" db="EMBL/GenBank/DDBJ databases">
        <authorList>
            <consortium name="Pathogen Informatics"/>
            <person name="Doyle S."/>
        </authorList>
    </citation>
    <scope>NUCLEOTIDE SEQUENCE [LARGE SCALE GENOMIC DNA]</scope>
    <source>
        <strain evidence="2 3">NCTC13160</strain>
    </source>
</reference>
<dbReference type="PANTHER" id="PTHR43592:SF15">
    <property type="entry name" value="CAAX AMINO TERMINAL PROTEASE FAMILY PROTEIN"/>
    <property type="match status" value="1"/>
</dbReference>
<dbReference type="PANTHER" id="PTHR43592">
    <property type="entry name" value="CAAX AMINO TERMINAL PROTEASE"/>
    <property type="match status" value="1"/>
</dbReference>